<dbReference type="Gene3D" id="2.60.210.10">
    <property type="entry name" value="Apoptosis, Tumor Necrosis Factor Receptor Associated Protein 2, Chain A"/>
    <property type="match status" value="2"/>
</dbReference>
<evidence type="ECO:0000313" key="2">
    <source>
        <dbReference type="Araport" id="AT3G22085"/>
    </source>
</evidence>
<dbReference type="PROSITE" id="PS50144">
    <property type="entry name" value="MATH"/>
    <property type="match status" value="2"/>
</dbReference>
<keyword evidence="4" id="KW-1185">Reference proteome</keyword>
<dbReference type="EMBL" id="CP002686">
    <property type="protein sequence ID" value="ANM65800.1"/>
    <property type="molecule type" value="Genomic_DNA"/>
</dbReference>
<dbReference type="InterPro" id="IPR002083">
    <property type="entry name" value="MATH/TRAF_dom"/>
</dbReference>
<dbReference type="FunFam" id="2.60.210.10:FF:000043">
    <property type="match status" value="1"/>
</dbReference>
<evidence type="ECO:0000259" key="1">
    <source>
        <dbReference type="PROSITE" id="PS50144"/>
    </source>
</evidence>
<dbReference type="InParanoid" id="A0A1I9LT92"/>
<dbReference type="OrthoDB" id="1088973at2759"/>
<dbReference type="ProteomicsDB" id="209670"/>
<dbReference type="RefSeq" id="NP_001327745.1">
    <property type="nucleotide sequence ID" value="NM_001338560.1"/>
</dbReference>
<dbReference type="KEGG" id="ath:AT3G22085"/>
<evidence type="ECO:0000313" key="3">
    <source>
        <dbReference type="EMBL" id="ANM65800.1"/>
    </source>
</evidence>
<feature type="domain" description="MATH" evidence="1">
    <location>
        <begin position="153"/>
        <end position="279"/>
    </location>
</feature>
<dbReference type="SMART" id="SM00061">
    <property type="entry name" value="MATH"/>
    <property type="match status" value="2"/>
</dbReference>
<reference evidence="3 4" key="1">
    <citation type="journal article" date="2000" name="Nature">
        <title>Sequence and analysis of chromosome 3 of the plant Arabidopsis thaliana.</title>
        <authorList>
            <consortium name="European Union Chromosome 3 Arabidopsis Sequencing Consortium"/>
            <consortium name="Institute for Genomic Research"/>
            <consortium name="Kazusa DNA Research Institute"/>
            <person name="Salanoubat M."/>
            <person name="Lemcke K."/>
            <person name="Rieger M."/>
            <person name="Ansorge W."/>
            <person name="Unseld M."/>
            <person name="Fartmann B."/>
            <person name="Valle G."/>
            <person name="Blocker H."/>
            <person name="Perez-Alonso M."/>
            <person name="Obermaier B."/>
            <person name="Delseny M."/>
            <person name="Boutry M."/>
            <person name="Grivell L.A."/>
            <person name="Mache R."/>
            <person name="Puigdomenech P."/>
            <person name="De Simone V."/>
            <person name="Choisne N."/>
            <person name="Artiguenave F."/>
            <person name="Robert C."/>
            <person name="Brottier P."/>
            <person name="Wincker P."/>
            <person name="Cattolico L."/>
            <person name="Weissenbach J."/>
            <person name="Saurin W."/>
            <person name="Quetier F."/>
            <person name="Schafer M."/>
            <person name="Muller-Auer S."/>
            <person name="Gabel C."/>
            <person name="Fuchs M."/>
            <person name="Benes V."/>
            <person name="Wurmbach E."/>
            <person name="Drzonek H."/>
            <person name="Erfle H."/>
            <person name="Jordan N."/>
            <person name="Bangert S."/>
            <person name="Wiedelmann R."/>
            <person name="Kranz H."/>
            <person name="Voss H."/>
            <person name="Holland R."/>
            <person name="Brandt P."/>
            <person name="Nyakatura G."/>
            <person name="Vezzi A."/>
            <person name="D'Angelo M."/>
            <person name="Pallavicini A."/>
            <person name="Toppo S."/>
            <person name="Simionati B."/>
            <person name="Conrad A."/>
            <person name="Hornischer K."/>
            <person name="Kauer G."/>
            <person name="Lohnert T.H."/>
            <person name="Nordsiek G."/>
            <person name="Reichelt J."/>
            <person name="Scharfe M."/>
            <person name="Schon O."/>
            <person name="Bargues M."/>
            <person name="Terol J."/>
            <person name="Climent J."/>
            <person name="Navarro P."/>
            <person name="Collado C."/>
            <person name="Perez-Perez A."/>
            <person name="Ottenwalder B."/>
            <person name="Duchemin D."/>
            <person name="Cooke R."/>
            <person name="Laudie M."/>
            <person name="Berger-Llauro C."/>
            <person name="Purnelle B."/>
            <person name="Masuy D."/>
            <person name="de Haan M."/>
            <person name="Maarse A.C."/>
            <person name="Alcaraz J.P."/>
            <person name="Cottet A."/>
            <person name="Casacuberta E."/>
            <person name="Monfort A."/>
            <person name="Argiriou A."/>
            <person name="flores M."/>
            <person name="Liguori R."/>
            <person name="Vitale D."/>
            <person name="Mannhaupt G."/>
            <person name="Haase D."/>
            <person name="Schoof H."/>
            <person name="Rudd S."/>
            <person name="Zaccaria P."/>
            <person name="Mewes H.W."/>
            <person name="Mayer K.F."/>
            <person name="Kaul S."/>
            <person name="Town C.D."/>
            <person name="Koo H.L."/>
            <person name="Tallon L.J."/>
            <person name="Jenkins J."/>
            <person name="Rooney T."/>
            <person name="Rizzo M."/>
            <person name="Walts A."/>
            <person name="Utterback T."/>
            <person name="Fujii C.Y."/>
            <person name="Shea T.P."/>
            <person name="Creasy T.H."/>
            <person name="Haas B."/>
            <person name="Maiti R."/>
            <person name="Wu D."/>
            <person name="Peterson J."/>
            <person name="Van Aken S."/>
            <person name="Pai G."/>
            <person name="Militscher J."/>
            <person name="Sellers P."/>
            <person name="Gill J.E."/>
            <person name="Feldblyum T.V."/>
            <person name="Preuss D."/>
            <person name="Lin X."/>
            <person name="Nierman W.C."/>
            <person name="Salzberg S.L."/>
            <person name="White O."/>
            <person name="Venter J.C."/>
            <person name="Fraser C.M."/>
            <person name="Kaneko T."/>
            <person name="Nakamura Y."/>
            <person name="Sato S."/>
            <person name="Kato T."/>
            <person name="Asamizu E."/>
            <person name="Sasamoto S."/>
            <person name="Kimura T."/>
            <person name="Idesawa K."/>
            <person name="Kawashima K."/>
            <person name="Kishida Y."/>
            <person name="Kiyokawa C."/>
            <person name="Kohara M."/>
            <person name="Matsumoto M."/>
            <person name="Matsuno A."/>
            <person name="Muraki A."/>
            <person name="Nakayama S."/>
            <person name="Nakazaki N."/>
            <person name="Shinpo S."/>
            <person name="Takeuchi C."/>
            <person name="Wada T."/>
            <person name="Watanabe A."/>
            <person name="Yamada M."/>
            <person name="Yasuda M."/>
            <person name="Tabata S."/>
        </authorList>
    </citation>
    <scope>NUCLEOTIDE SEQUENCE [LARGE SCALE GENOMIC DNA]</scope>
    <source>
        <strain evidence="4">cv. Columbia</strain>
    </source>
</reference>
<dbReference type="OMA" id="QWHKNTS"/>
<dbReference type="FunFam" id="2.60.210.10:FF:000013">
    <property type="entry name" value="TRAF-like family protein"/>
    <property type="match status" value="1"/>
</dbReference>
<evidence type="ECO:0000313" key="4">
    <source>
        <dbReference type="Proteomes" id="UP000006548"/>
    </source>
</evidence>
<dbReference type="Araport" id="AT3G22085"/>
<gene>
    <name evidence="2 3" type="ordered locus">At3g22085</name>
</gene>
<sequence>MGSTVLDANPSTLREHPPSSYSIKFENIAELDDGKYESSLFAAGGYNWRLVIYPKGNAKDEGSGFISMYVEIDSTNLLSSPLTGVFAYLVFFVYNKKTDKYFTIKDSELKRFNAFRTVWGLSQGDQCEFGVDVLVAPSLTKWEVVSFNQKILDPKFSWSLKKFKELKEELYNSDKFLVGGRQWFLKVHPKGVKARDNSLSIYVYLSESETLNAEEKIYTRVHLRVLDPFGSIHQAGQCNFWRTNTNKNQGYGWPTFASLDKVREKYLDNEGSLNIEIEFAVVSSTKYSPVN</sequence>
<organism evidence="3 4">
    <name type="scientific">Arabidopsis thaliana</name>
    <name type="common">Mouse-ear cress</name>
    <dbReference type="NCBI Taxonomy" id="3702"/>
    <lineage>
        <taxon>Eukaryota</taxon>
        <taxon>Viridiplantae</taxon>
        <taxon>Streptophyta</taxon>
        <taxon>Embryophyta</taxon>
        <taxon>Tracheophyta</taxon>
        <taxon>Spermatophyta</taxon>
        <taxon>Magnoliopsida</taxon>
        <taxon>eudicotyledons</taxon>
        <taxon>Gunneridae</taxon>
        <taxon>Pentapetalae</taxon>
        <taxon>rosids</taxon>
        <taxon>malvids</taxon>
        <taxon>Brassicales</taxon>
        <taxon>Brassicaceae</taxon>
        <taxon>Camelineae</taxon>
        <taxon>Arabidopsis</taxon>
    </lineage>
</organism>
<dbReference type="PANTHER" id="PTHR46162:SF5">
    <property type="entry name" value="T23K8.6-RELATED"/>
    <property type="match status" value="1"/>
</dbReference>
<name>A0A1I9LT92_ARATH</name>
<protein>
    <submittedName>
        <fullName evidence="3">TRAF family protein</fullName>
    </submittedName>
</protein>
<dbReference type="CDD" id="cd00121">
    <property type="entry name" value="MATH"/>
    <property type="match status" value="2"/>
</dbReference>
<accession>A0A1I9LT92</accession>
<dbReference type="SUPFAM" id="SSF49599">
    <property type="entry name" value="TRAF domain-like"/>
    <property type="match status" value="2"/>
</dbReference>
<dbReference type="GeneID" id="28719300"/>
<dbReference type="Pfam" id="PF22486">
    <property type="entry name" value="MATH_2"/>
    <property type="match status" value="2"/>
</dbReference>
<dbReference type="PANTHER" id="PTHR46162">
    <property type="entry name" value="TRAF-LIKE FAMILY PROTEIN"/>
    <property type="match status" value="1"/>
</dbReference>
<dbReference type="AlphaFoldDB" id="A0A1I9LT92"/>
<dbReference type="TAIR" id="AT3G22085"/>
<dbReference type="InterPro" id="IPR008974">
    <property type="entry name" value="TRAF-like"/>
</dbReference>
<dbReference type="SMR" id="A0A1I9LT92"/>
<dbReference type="FunCoup" id="A0A1I9LT92">
    <property type="interactions" value="3"/>
</dbReference>
<dbReference type="Proteomes" id="UP000006548">
    <property type="component" value="Chromosome 3"/>
</dbReference>
<feature type="domain" description="MATH" evidence="1">
    <location>
        <begin position="18"/>
        <end position="133"/>
    </location>
</feature>
<proteinExistence type="predicted"/>
<reference evidence="4" key="2">
    <citation type="journal article" date="2017" name="Plant J.">
        <title>Araport11: a complete reannotation of the Arabidopsis thaliana reference genome.</title>
        <authorList>
            <person name="Cheng C.Y."/>
            <person name="Krishnakumar V."/>
            <person name="Chan A.P."/>
            <person name="Thibaud-Nissen F."/>
            <person name="Schobel S."/>
            <person name="Town C.D."/>
        </authorList>
    </citation>
    <scope>GENOME REANNOTATION</scope>
    <source>
        <strain evidence="4">cv. Columbia</strain>
    </source>
</reference>